<protein>
    <submittedName>
        <fullName evidence="1">Uncharacterized protein</fullName>
    </submittedName>
</protein>
<sequence length="126" mass="13828">MHTAKAQSYAAAEQTDMALRLAFFRDSRCISLHHEVLDIASVCDRVDADALAEDLDTGSARGAMMRDYREYHDKVQGSPHFFLPDGSDVHNPGINLRWEGEPGAGSPVVENDTPGAYEVLVRRALG</sequence>
<accession>A0A918EKY3</accession>
<organism evidence="1 2">
    <name type="scientific">Streptomyces roseolilacinus</name>
    <dbReference type="NCBI Taxonomy" id="66904"/>
    <lineage>
        <taxon>Bacteria</taxon>
        <taxon>Bacillati</taxon>
        <taxon>Actinomycetota</taxon>
        <taxon>Actinomycetes</taxon>
        <taxon>Kitasatosporales</taxon>
        <taxon>Streptomycetaceae</taxon>
        <taxon>Streptomyces</taxon>
    </lineage>
</organism>
<dbReference type="RefSeq" id="WP_229840212.1">
    <property type="nucleotide sequence ID" value="NZ_BMSV01000003.1"/>
</dbReference>
<dbReference type="AlphaFoldDB" id="A0A918EKY3"/>
<dbReference type="Proteomes" id="UP000654123">
    <property type="component" value="Unassembled WGS sequence"/>
</dbReference>
<name>A0A918EKY3_9ACTN</name>
<proteinExistence type="predicted"/>
<keyword evidence="2" id="KW-1185">Reference proteome</keyword>
<dbReference type="Gene3D" id="3.40.30.10">
    <property type="entry name" value="Glutaredoxin"/>
    <property type="match status" value="1"/>
</dbReference>
<evidence type="ECO:0000313" key="2">
    <source>
        <dbReference type="Proteomes" id="UP000654123"/>
    </source>
</evidence>
<dbReference type="EMBL" id="BMSV01000003">
    <property type="protein sequence ID" value="GGQ01684.1"/>
    <property type="molecule type" value="Genomic_DNA"/>
</dbReference>
<gene>
    <name evidence="1" type="ORF">GCM10010249_20190</name>
</gene>
<reference evidence="1" key="1">
    <citation type="journal article" date="2014" name="Int. J. Syst. Evol. Microbiol.">
        <title>Complete genome sequence of Corynebacterium casei LMG S-19264T (=DSM 44701T), isolated from a smear-ripened cheese.</title>
        <authorList>
            <consortium name="US DOE Joint Genome Institute (JGI-PGF)"/>
            <person name="Walter F."/>
            <person name="Albersmeier A."/>
            <person name="Kalinowski J."/>
            <person name="Ruckert C."/>
        </authorList>
    </citation>
    <scope>NUCLEOTIDE SEQUENCE</scope>
    <source>
        <strain evidence="1">JCM 4335</strain>
    </source>
</reference>
<evidence type="ECO:0000313" key="1">
    <source>
        <dbReference type="EMBL" id="GGQ01684.1"/>
    </source>
</evidence>
<comment type="caution">
    <text evidence="1">The sequence shown here is derived from an EMBL/GenBank/DDBJ whole genome shotgun (WGS) entry which is preliminary data.</text>
</comment>
<reference evidence="1" key="2">
    <citation type="submission" date="2020-09" db="EMBL/GenBank/DDBJ databases">
        <authorList>
            <person name="Sun Q."/>
            <person name="Ohkuma M."/>
        </authorList>
    </citation>
    <scope>NUCLEOTIDE SEQUENCE</scope>
    <source>
        <strain evidence="1">JCM 4335</strain>
    </source>
</reference>